<dbReference type="EMBL" id="CP132921">
    <property type="protein sequence ID" value="WMW04162.1"/>
    <property type="molecule type" value="Genomic_DNA"/>
</dbReference>
<gene>
    <name evidence="1" type="ORF">RAH46_17715</name>
</gene>
<proteinExistence type="predicted"/>
<organism evidence="1 2">
    <name type="scientific">Pseudomonas entomophila</name>
    <dbReference type="NCBI Taxonomy" id="312306"/>
    <lineage>
        <taxon>Bacteria</taxon>
        <taxon>Pseudomonadati</taxon>
        <taxon>Pseudomonadota</taxon>
        <taxon>Gammaproteobacteria</taxon>
        <taxon>Pseudomonadales</taxon>
        <taxon>Pseudomonadaceae</taxon>
        <taxon>Pseudomonas</taxon>
    </lineage>
</organism>
<dbReference type="RefSeq" id="WP_011533457.1">
    <property type="nucleotide sequence ID" value="NZ_CP132921.1"/>
</dbReference>
<dbReference type="Proteomes" id="UP001183127">
    <property type="component" value="Chromosome"/>
</dbReference>
<name>A0ABY9QJH5_9PSED</name>
<dbReference type="GeneID" id="32805434"/>
<sequence>MTEVTLDMRQQALVALIAAAQEQGLHSKNLVDRASELLNSPEGKVRFIPERDVGDVELELSLAYARFMTIL</sequence>
<accession>A0ABY9QJH5</accession>
<reference evidence="1 2" key="1">
    <citation type="submission" date="2023-08" db="EMBL/GenBank/DDBJ databases">
        <title>Complete Genome Sequence of Pseudomonas entomophila TVIN A01.</title>
        <authorList>
            <person name="Shelke T."/>
            <person name="Mahar N.S."/>
            <person name="Gupta I."/>
            <person name="Gupta V."/>
        </authorList>
    </citation>
    <scope>NUCLEOTIDE SEQUENCE [LARGE SCALE GENOMIC DNA]</scope>
    <source>
        <strain evidence="1 2">TVIN-A01</strain>
    </source>
</reference>
<keyword evidence="2" id="KW-1185">Reference proteome</keyword>
<evidence type="ECO:0000313" key="1">
    <source>
        <dbReference type="EMBL" id="WMW04162.1"/>
    </source>
</evidence>
<evidence type="ECO:0000313" key="2">
    <source>
        <dbReference type="Proteomes" id="UP001183127"/>
    </source>
</evidence>
<protein>
    <submittedName>
        <fullName evidence="1">Uncharacterized protein</fullName>
    </submittedName>
</protein>